<evidence type="ECO:0000313" key="3">
    <source>
        <dbReference type="EMBL" id="CAL4205510.1"/>
    </source>
</evidence>
<reference evidence="3 4" key="1">
    <citation type="submission" date="2024-05" db="EMBL/GenBank/DDBJ databases">
        <authorList>
            <person name="Wallberg A."/>
        </authorList>
    </citation>
    <scope>NUCLEOTIDE SEQUENCE [LARGE SCALE GENOMIC DNA]</scope>
</reference>
<feature type="compositionally biased region" description="Pro residues" evidence="1">
    <location>
        <begin position="177"/>
        <end position="196"/>
    </location>
</feature>
<keyword evidence="2" id="KW-1133">Transmembrane helix</keyword>
<protein>
    <submittedName>
        <fullName evidence="3">Uncharacterized protein</fullName>
    </submittedName>
</protein>
<comment type="caution">
    <text evidence="3">The sequence shown here is derived from an EMBL/GenBank/DDBJ whole genome shotgun (WGS) entry which is preliminary data.</text>
</comment>
<accession>A0AAV2SKV1</accession>
<feature type="region of interest" description="Disordered" evidence="1">
    <location>
        <begin position="153"/>
        <end position="218"/>
    </location>
</feature>
<dbReference type="AlphaFoldDB" id="A0AAV2SKV1"/>
<evidence type="ECO:0000256" key="1">
    <source>
        <dbReference type="SAM" id="MobiDB-lite"/>
    </source>
</evidence>
<feature type="region of interest" description="Disordered" evidence="1">
    <location>
        <begin position="262"/>
        <end position="311"/>
    </location>
</feature>
<evidence type="ECO:0000256" key="2">
    <source>
        <dbReference type="SAM" id="Phobius"/>
    </source>
</evidence>
<proteinExistence type="predicted"/>
<keyword evidence="4" id="KW-1185">Reference proteome</keyword>
<evidence type="ECO:0000313" key="4">
    <source>
        <dbReference type="Proteomes" id="UP001497623"/>
    </source>
</evidence>
<feature type="compositionally biased region" description="Polar residues" evidence="1">
    <location>
        <begin position="153"/>
        <end position="168"/>
    </location>
</feature>
<keyword evidence="2" id="KW-0812">Transmembrane</keyword>
<name>A0AAV2SKV1_MEGNR</name>
<feature type="compositionally biased region" description="Polar residues" evidence="1">
    <location>
        <begin position="198"/>
        <end position="218"/>
    </location>
</feature>
<sequence>MGLNMTCQDSRCKCTIELYPLEANRICESKGSYVTEHNLTSYKVMPGVYCYFDYDCITGLDWHDVTSACPHPCTFDNKTSACDCGDVSVLEGTSPAILVGVFGGLIIVYFWAYMIKKTMNGQPKQNINSHYDQAPHSDPKTSFPEWTMCTSPDANSTHSPGLVSNQAPSDAMAPVGFPVPSPTATPPAPIQQPPPYGITSSPYSKNHRSPSSGYSTNPVVGILSGNPINPSSIQTSTYSKIPGALVDTSNDTPHQLIPSPCAAPGYSSDKALAQSPGTVLPAYRSSGTSTASAYPATSDTDTSPPPAKQVT</sequence>
<feature type="transmembrane region" description="Helical" evidence="2">
    <location>
        <begin position="96"/>
        <end position="115"/>
    </location>
</feature>
<gene>
    <name evidence="3" type="ORF">MNOR_LOCUS37928</name>
</gene>
<dbReference type="EMBL" id="CAXKWB010081042">
    <property type="protein sequence ID" value="CAL4205510.1"/>
    <property type="molecule type" value="Genomic_DNA"/>
</dbReference>
<organism evidence="3 4">
    <name type="scientific">Meganyctiphanes norvegica</name>
    <name type="common">Northern krill</name>
    <name type="synonym">Thysanopoda norvegica</name>
    <dbReference type="NCBI Taxonomy" id="48144"/>
    <lineage>
        <taxon>Eukaryota</taxon>
        <taxon>Metazoa</taxon>
        <taxon>Ecdysozoa</taxon>
        <taxon>Arthropoda</taxon>
        <taxon>Crustacea</taxon>
        <taxon>Multicrustacea</taxon>
        <taxon>Malacostraca</taxon>
        <taxon>Eumalacostraca</taxon>
        <taxon>Eucarida</taxon>
        <taxon>Euphausiacea</taxon>
        <taxon>Euphausiidae</taxon>
        <taxon>Meganyctiphanes</taxon>
    </lineage>
</organism>
<keyword evidence="2" id="KW-0472">Membrane</keyword>
<dbReference type="Proteomes" id="UP001497623">
    <property type="component" value="Unassembled WGS sequence"/>
</dbReference>